<feature type="repeat" description="PPR" evidence="2">
    <location>
        <begin position="128"/>
        <end position="162"/>
    </location>
</feature>
<dbReference type="GO" id="GO:0009451">
    <property type="term" value="P:RNA modification"/>
    <property type="evidence" value="ECO:0007669"/>
    <property type="project" value="InterPro"/>
</dbReference>
<dbReference type="InterPro" id="IPR046848">
    <property type="entry name" value="E_motif"/>
</dbReference>
<dbReference type="PROSITE" id="PS51375">
    <property type="entry name" value="PPR"/>
    <property type="match status" value="3"/>
</dbReference>
<proteinExistence type="predicted"/>
<dbReference type="FunFam" id="1.25.40.10:FF:000351">
    <property type="entry name" value="Pentatricopeptide repeat-containing protein"/>
    <property type="match status" value="1"/>
</dbReference>
<dbReference type="Pfam" id="PF01535">
    <property type="entry name" value="PPR"/>
    <property type="match status" value="2"/>
</dbReference>
<evidence type="ECO:0000256" key="1">
    <source>
        <dbReference type="ARBA" id="ARBA00022737"/>
    </source>
</evidence>
<sequence>MPYLRKSKSVSFAKLVNRKPHSYGISKNISHTGNSAPNFPLQKNHARAESETHKSGSHFKPAARALVHLIRECGNSGWFLQGEHLHCHVLKYGYASDVYVSSAMILFYVKLEAISDARKVFVEVSEPSLVSWNTLISGYVRCKESTKALNLFIQLERSGLCADAYTFSAALSACGQLSLLHFGQSIHSKIVRHGVECSLVVGNSLIDMYGKCGCAQRSITVFDGMMDKDRISWNSVIAASVRNKSLETAFAFLHQMPNPDTITHNELISGIAQFGEIEDAIDLLSKTPNPNSSSWNSIITWCVNRSKGDQALECFCKMHISGIRMDQFTFSSILSGTANVAGITWGRLIHCCTVKHGLDMSVVVGSALVDMYSKCGKVNRAEVLFETLPRKNLVTWNAMISGYAHNGESHMVFRLFERMKMETDLHPDGITFLNILSACWDRRKPLEAARQYFESMVKQYGISPTAEHCSSMIRLMGREGEVGGGEKMIRDLGLDNCAMVWRALLGACVACGDIKVAEMAAEKVIGLEGESDFVYVLMSNAYAFYRKWKEVKGMRMLMKERHVVKECGHSWIEV</sequence>
<keyword evidence="5" id="KW-1185">Reference proteome</keyword>
<evidence type="ECO:0000256" key="2">
    <source>
        <dbReference type="PROSITE-ProRule" id="PRU00708"/>
    </source>
</evidence>
<dbReference type="Proteomes" id="UP000595140">
    <property type="component" value="Unassembled WGS sequence"/>
</dbReference>
<feature type="compositionally biased region" description="Polar residues" evidence="3">
    <location>
        <begin position="26"/>
        <end position="37"/>
    </location>
</feature>
<accession>A0A484KCM4</accession>
<dbReference type="InterPro" id="IPR002885">
    <property type="entry name" value="PPR_rpt"/>
</dbReference>
<evidence type="ECO:0000256" key="3">
    <source>
        <dbReference type="SAM" id="MobiDB-lite"/>
    </source>
</evidence>
<evidence type="ECO:0000313" key="5">
    <source>
        <dbReference type="Proteomes" id="UP000595140"/>
    </source>
</evidence>
<dbReference type="InterPro" id="IPR046960">
    <property type="entry name" value="PPR_At4g14850-like_plant"/>
</dbReference>
<evidence type="ECO:0000313" key="4">
    <source>
        <dbReference type="EMBL" id="VFQ63681.1"/>
    </source>
</evidence>
<evidence type="ECO:0008006" key="6">
    <source>
        <dbReference type="Google" id="ProtNLM"/>
    </source>
</evidence>
<dbReference type="FunFam" id="1.25.40.10:FF:000090">
    <property type="entry name" value="Pentatricopeptide repeat-containing protein, chloroplastic"/>
    <property type="match status" value="1"/>
</dbReference>
<organism evidence="4 5">
    <name type="scientific">Cuscuta campestris</name>
    <dbReference type="NCBI Taxonomy" id="132261"/>
    <lineage>
        <taxon>Eukaryota</taxon>
        <taxon>Viridiplantae</taxon>
        <taxon>Streptophyta</taxon>
        <taxon>Embryophyta</taxon>
        <taxon>Tracheophyta</taxon>
        <taxon>Spermatophyta</taxon>
        <taxon>Magnoliopsida</taxon>
        <taxon>eudicotyledons</taxon>
        <taxon>Gunneridae</taxon>
        <taxon>Pentapetalae</taxon>
        <taxon>asterids</taxon>
        <taxon>lamiids</taxon>
        <taxon>Solanales</taxon>
        <taxon>Convolvulaceae</taxon>
        <taxon>Cuscuteae</taxon>
        <taxon>Cuscuta</taxon>
        <taxon>Cuscuta subgen. Grammica</taxon>
        <taxon>Cuscuta sect. Cleistogrammica</taxon>
    </lineage>
</organism>
<dbReference type="Pfam" id="PF20431">
    <property type="entry name" value="E_motif"/>
    <property type="match status" value="1"/>
</dbReference>
<dbReference type="AlphaFoldDB" id="A0A484KCM4"/>
<gene>
    <name evidence="4" type="ORF">CCAM_LOCUS5457</name>
</gene>
<feature type="repeat" description="PPR" evidence="2">
    <location>
        <begin position="291"/>
        <end position="325"/>
    </location>
</feature>
<dbReference type="FunFam" id="1.25.40.10:FF:000606">
    <property type="entry name" value="Putative pentatricopeptide repeat-containing protein"/>
    <property type="match status" value="1"/>
</dbReference>
<dbReference type="GO" id="GO:0003723">
    <property type="term" value="F:RNA binding"/>
    <property type="evidence" value="ECO:0007669"/>
    <property type="project" value="InterPro"/>
</dbReference>
<keyword evidence="1" id="KW-0677">Repeat</keyword>
<dbReference type="EMBL" id="OOIL02000315">
    <property type="protein sequence ID" value="VFQ63681.1"/>
    <property type="molecule type" value="Genomic_DNA"/>
</dbReference>
<dbReference type="Gene3D" id="1.25.40.10">
    <property type="entry name" value="Tetratricopeptide repeat domain"/>
    <property type="match status" value="5"/>
</dbReference>
<dbReference type="Pfam" id="PF13041">
    <property type="entry name" value="PPR_2"/>
    <property type="match status" value="3"/>
</dbReference>
<dbReference type="PANTHER" id="PTHR47926">
    <property type="entry name" value="PENTATRICOPEPTIDE REPEAT-CONTAINING PROTEIN"/>
    <property type="match status" value="1"/>
</dbReference>
<protein>
    <recommendedName>
        <fullName evidence="6">Pentacotripeptide-repeat region of PRORP domain-containing protein</fullName>
    </recommendedName>
</protein>
<feature type="repeat" description="PPR" evidence="2">
    <location>
        <begin position="392"/>
        <end position="422"/>
    </location>
</feature>
<reference evidence="4 5" key="1">
    <citation type="submission" date="2018-04" db="EMBL/GenBank/DDBJ databases">
        <authorList>
            <person name="Vogel A."/>
        </authorList>
    </citation>
    <scope>NUCLEOTIDE SEQUENCE [LARGE SCALE GENOMIC DNA]</scope>
</reference>
<dbReference type="NCBIfam" id="TIGR00756">
    <property type="entry name" value="PPR"/>
    <property type="match status" value="3"/>
</dbReference>
<feature type="region of interest" description="Disordered" evidence="3">
    <location>
        <begin position="26"/>
        <end position="55"/>
    </location>
</feature>
<dbReference type="OrthoDB" id="1662615at2759"/>
<name>A0A484KCM4_9ASTE</name>
<dbReference type="InterPro" id="IPR011990">
    <property type="entry name" value="TPR-like_helical_dom_sf"/>
</dbReference>